<dbReference type="SUPFAM" id="SSF51735">
    <property type="entry name" value="NAD(P)-binding Rossmann-fold domains"/>
    <property type="match status" value="1"/>
</dbReference>
<comment type="similarity">
    <text evidence="1">Belongs to the short-chain dehydrogenases/reductases (SDR) family.</text>
</comment>
<name>A0A0C3HAN8_OIDMZ</name>
<evidence type="ECO:0000313" key="4">
    <source>
        <dbReference type="Proteomes" id="UP000054321"/>
    </source>
</evidence>
<dbReference type="Pfam" id="PF13561">
    <property type="entry name" value="adh_short_C2"/>
    <property type="match status" value="1"/>
</dbReference>
<proteinExistence type="inferred from homology"/>
<dbReference type="PANTHER" id="PTHR42760">
    <property type="entry name" value="SHORT-CHAIN DEHYDROGENASES/REDUCTASES FAMILY MEMBER"/>
    <property type="match status" value="1"/>
</dbReference>
<dbReference type="EMBL" id="KN832872">
    <property type="protein sequence ID" value="KIN05311.1"/>
    <property type="molecule type" value="Genomic_DNA"/>
</dbReference>
<dbReference type="InterPro" id="IPR020904">
    <property type="entry name" value="Sc_DH/Rdtase_CS"/>
</dbReference>
<protein>
    <recommendedName>
        <fullName evidence="5">NAD(P)-binding protein</fullName>
    </recommendedName>
</protein>
<dbReference type="OrthoDB" id="498125at2759"/>
<keyword evidence="4" id="KW-1185">Reference proteome</keyword>
<dbReference type="GO" id="GO:0016616">
    <property type="term" value="F:oxidoreductase activity, acting on the CH-OH group of donors, NAD or NADP as acceptor"/>
    <property type="evidence" value="ECO:0007669"/>
    <property type="project" value="TreeGrafter"/>
</dbReference>
<dbReference type="InParanoid" id="A0A0C3HAN8"/>
<dbReference type="STRING" id="913774.A0A0C3HAN8"/>
<gene>
    <name evidence="3" type="ORF">OIDMADRAFT_177542</name>
</gene>
<keyword evidence="2" id="KW-0521">NADP</keyword>
<dbReference type="PRINTS" id="PR00080">
    <property type="entry name" value="SDRFAMILY"/>
</dbReference>
<reference evidence="3 4" key="1">
    <citation type="submission" date="2014-04" db="EMBL/GenBank/DDBJ databases">
        <authorList>
            <consortium name="DOE Joint Genome Institute"/>
            <person name="Kuo A."/>
            <person name="Martino E."/>
            <person name="Perotto S."/>
            <person name="Kohler A."/>
            <person name="Nagy L.G."/>
            <person name="Floudas D."/>
            <person name="Copeland A."/>
            <person name="Barry K.W."/>
            <person name="Cichocki N."/>
            <person name="Veneault-Fourrey C."/>
            <person name="LaButti K."/>
            <person name="Lindquist E.A."/>
            <person name="Lipzen A."/>
            <person name="Lundell T."/>
            <person name="Morin E."/>
            <person name="Murat C."/>
            <person name="Sun H."/>
            <person name="Tunlid A."/>
            <person name="Henrissat B."/>
            <person name="Grigoriev I.V."/>
            <person name="Hibbett D.S."/>
            <person name="Martin F."/>
            <person name="Nordberg H.P."/>
            <person name="Cantor M.N."/>
            <person name="Hua S.X."/>
        </authorList>
    </citation>
    <scope>NUCLEOTIDE SEQUENCE [LARGE SCALE GENOMIC DNA]</scope>
    <source>
        <strain evidence="3 4">Zn</strain>
    </source>
</reference>
<dbReference type="AlphaFoldDB" id="A0A0C3HAN8"/>
<dbReference type="GO" id="GO:0009688">
    <property type="term" value="P:abscisic acid biosynthetic process"/>
    <property type="evidence" value="ECO:0007669"/>
    <property type="project" value="UniProtKB-ARBA"/>
</dbReference>
<organism evidence="3 4">
    <name type="scientific">Oidiodendron maius (strain Zn)</name>
    <dbReference type="NCBI Taxonomy" id="913774"/>
    <lineage>
        <taxon>Eukaryota</taxon>
        <taxon>Fungi</taxon>
        <taxon>Dikarya</taxon>
        <taxon>Ascomycota</taxon>
        <taxon>Pezizomycotina</taxon>
        <taxon>Leotiomycetes</taxon>
        <taxon>Leotiomycetes incertae sedis</taxon>
        <taxon>Myxotrichaceae</taxon>
        <taxon>Oidiodendron</taxon>
    </lineage>
</organism>
<dbReference type="FunFam" id="3.40.50.720:FF:000084">
    <property type="entry name" value="Short-chain dehydrogenase reductase"/>
    <property type="match status" value="1"/>
</dbReference>
<accession>A0A0C3HAN8</accession>
<reference evidence="4" key="2">
    <citation type="submission" date="2015-01" db="EMBL/GenBank/DDBJ databases">
        <title>Evolutionary Origins and Diversification of the Mycorrhizal Mutualists.</title>
        <authorList>
            <consortium name="DOE Joint Genome Institute"/>
            <consortium name="Mycorrhizal Genomics Consortium"/>
            <person name="Kohler A."/>
            <person name="Kuo A."/>
            <person name="Nagy L.G."/>
            <person name="Floudas D."/>
            <person name="Copeland A."/>
            <person name="Barry K.W."/>
            <person name="Cichocki N."/>
            <person name="Veneault-Fourrey C."/>
            <person name="LaButti K."/>
            <person name="Lindquist E.A."/>
            <person name="Lipzen A."/>
            <person name="Lundell T."/>
            <person name="Morin E."/>
            <person name="Murat C."/>
            <person name="Riley R."/>
            <person name="Ohm R."/>
            <person name="Sun H."/>
            <person name="Tunlid A."/>
            <person name="Henrissat B."/>
            <person name="Grigoriev I.V."/>
            <person name="Hibbett D.S."/>
            <person name="Martin F."/>
        </authorList>
    </citation>
    <scope>NUCLEOTIDE SEQUENCE [LARGE SCALE GENOMIC DNA]</scope>
    <source>
        <strain evidence="4">Zn</strain>
    </source>
</reference>
<dbReference type="PRINTS" id="PR00081">
    <property type="entry name" value="GDHRDH"/>
</dbReference>
<evidence type="ECO:0000256" key="2">
    <source>
        <dbReference type="ARBA" id="ARBA00022857"/>
    </source>
</evidence>
<evidence type="ECO:0000256" key="1">
    <source>
        <dbReference type="ARBA" id="ARBA00006484"/>
    </source>
</evidence>
<evidence type="ECO:0000313" key="3">
    <source>
        <dbReference type="EMBL" id="KIN05311.1"/>
    </source>
</evidence>
<dbReference type="Proteomes" id="UP000054321">
    <property type="component" value="Unassembled WGS sequence"/>
</dbReference>
<dbReference type="PROSITE" id="PS00061">
    <property type="entry name" value="ADH_SHORT"/>
    <property type="match status" value="1"/>
</dbReference>
<dbReference type="InterPro" id="IPR002347">
    <property type="entry name" value="SDR_fam"/>
</dbReference>
<dbReference type="NCBIfam" id="NF005559">
    <property type="entry name" value="PRK07231.1"/>
    <property type="match status" value="1"/>
</dbReference>
<dbReference type="PANTHER" id="PTHR42760:SF124">
    <property type="entry name" value="SHORT-CHAIN DEHYDROGENASE_REDUCTASE"/>
    <property type="match status" value="1"/>
</dbReference>
<dbReference type="InterPro" id="IPR036291">
    <property type="entry name" value="NAD(P)-bd_dom_sf"/>
</dbReference>
<sequence>MSQRLKGKVAIVTGASSGVGRAISLRYAEEGAYVVCADLNPLSLSAEGESVGATHDMINMNGGRSISVEVDVGDSQSVQDMIQVAVKEFGRVDVMCNNAGIALEAKSPRPLGIWETPDEQFDQTIQVNLRGVFLGCKYSGAQMINQKPHPSGDRGWIINTASILGLVGSYGTSSYSAAKGGVVNLTRTAALDFAPHRIHCNAICPGYTDTAMIANLSKENLGKISLMQPFNGLGNPDDIASVAVFLASDDAKWVTGISMAVDGGYTCQ</sequence>
<evidence type="ECO:0008006" key="5">
    <source>
        <dbReference type="Google" id="ProtNLM"/>
    </source>
</evidence>
<dbReference type="Gene3D" id="3.40.50.720">
    <property type="entry name" value="NAD(P)-binding Rossmann-like Domain"/>
    <property type="match status" value="1"/>
</dbReference>
<dbReference type="HOGENOM" id="CLU_010194_1_0_1"/>